<evidence type="ECO:0000259" key="2">
    <source>
        <dbReference type="Pfam" id="PF07859"/>
    </source>
</evidence>
<accession>A0A7S2NSI6</accession>
<evidence type="ECO:0000256" key="1">
    <source>
        <dbReference type="SAM" id="Phobius"/>
    </source>
</evidence>
<dbReference type="Gene3D" id="3.40.50.1820">
    <property type="entry name" value="alpha/beta hydrolase"/>
    <property type="match status" value="1"/>
</dbReference>
<dbReference type="GO" id="GO:0004806">
    <property type="term" value="F:triacylglycerol lipase activity"/>
    <property type="evidence" value="ECO:0007669"/>
    <property type="project" value="TreeGrafter"/>
</dbReference>
<feature type="transmembrane region" description="Helical" evidence="1">
    <location>
        <begin position="287"/>
        <end position="305"/>
    </location>
</feature>
<feature type="domain" description="Alpha/beta hydrolase fold-3" evidence="2">
    <location>
        <begin position="587"/>
        <end position="811"/>
    </location>
</feature>
<protein>
    <recommendedName>
        <fullName evidence="2">Alpha/beta hydrolase fold-3 domain-containing protein</fullName>
    </recommendedName>
</protein>
<dbReference type="InterPro" id="IPR013094">
    <property type="entry name" value="AB_hydrolase_3"/>
</dbReference>
<gene>
    <name evidence="3" type="ORF">LDAN0321_LOCUS611</name>
</gene>
<keyword evidence="1" id="KW-1133">Transmembrane helix</keyword>
<dbReference type="InterPro" id="IPR029058">
    <property type="entry name" value="AB_hydrolase_fold"/>
</dbReference>
<reference evidence="3" key="1">
    <citation type="submission" date="2021-01" db="EMBL/GenBank/DDBJ databases">
        <authorList>
            <person name="Corre E."/>
            <person name="Pelletier E."/>
            <person name="Niang G."/>
            <person name="Scheremetjew M."/>
            <person name="Finn R."/>
            <person name="Kale V."/>
            <person name="Holt S."/>
            <person name="Cochrane G."/>
            <person name="Meng A."/>
            <person name="Brown T."/>
            <person name="Cohen L."/>
        </authorList>
    </citation>
    <scope>NUCLEOTIDE SEQUENCE</scope>
    <source>
        <strain evidence="3">B650</strain>
    </source>
</reference>
<organism evidence="3">
    <name type="scientific">Leptocylindrus danicus</name>
    <dbReference type="NCBI Taxonomy" id="163516"/>
    <lineage>
        <taxon>Eukaryota</taxon>
        <taxon>Sar</taxon>
        <taxon>Stramenopiles</taxon>
        <taxon>Ochrophyta</taxon>
        <taxon>Bacillariophyta</taxon>
        <taxon>Coscinodiscophyceae</taxon>
        <taxon>Chaetocerotophycidae</taxon>
        <taxon>Leptocylindrales</taxon>
        <taxon>Leptocylindraceae</taxon>
        <taxon>Leptocylindrus</taxon>
    </lineage>
</organism>
<sequence length="862" mass="94385">MDWKSPTIKCKDHALEAAQLVDACCRRLAQIGHKDSSVADLAIVLASVERILHTHLLSLLEEASALSLFPEDQFSGGVFASFHDSSVMALAARLQVIHSHINMPNISRNDEGCSQERKIEQDSKIDDTEACTYTSGNSCAQQCVNPKVVRVTPRRSSSNICIGQTKEGGINSLLFHLVFALQICLVRFEEADAALSYSSHAAKKRSELLAEELCRKEFVLTKGVFRGSHIHATITALQHAHGQTSIPMPPSNFPAISEQAVEKRTIAGCGSNIKFQTNSRTRVGSKALFFGTISIVGGLGWIALTRYFSRDHNLNNIDASSSRRSVAQVATKVAGLSVAALLAKRKLLMAQIRSNLCGSASTLSIWQQKWIIAQSVVQHNKIRKAVSYDQLIVEPSSDHHDDILKAASRHLLERVPLQSSKNAFWYTHGALRFLLVRRLMDLLYATAGTTVTYINVNRTFGLWVPVAALTASYYAVAGAEVTSSRAAQVVSKPGADFIELAWGMVSHPVIKQCSLHYSRILKGAAVAEKIQLCGVNCFVISKKPFPELTSALERYRQRQAQKKQTFNDDETKQCEHFSVRPKRDVILHCTGGGWYTHTIAGDLIYLTDWSAATDAVVIIPEYDLLPEHSFPTAINQCTDVYCALVNSDVATTLGFETKGIIVSGESAGGNLAASICVRLCLDESSPSSTFRRFTTSNVRMPDALILGCPSLNMTQSASPSRVMGVGDPVLPTGLLYSISSAYLPAPIDRSDPIASPYFAPDDVLVQFPPTLLYTTPADPLLDDSVDFNNRLLRMGVNSIMRSVAHMPHAFWGLAAAGFPEVKEVHLECQQWLQEHFEAKGGDFSSTTSFVAFGSSEPTWYTE</sequence>
<dbReference type="PANTHER" id="PTHR23025">
    <property type="entry name" value="TRIACYLGLYCEROL LIPASE"/>
    <property type="match status" value="1"/>
</dbReference>
<keyword evidence="1" id="KW-0472">Membrane</keyword>
<keyword evidence="1" id="KW-0812">Transmembrane</keyword>
<dbReference type="SUPFAM" id="SSF53474">
    <property type="entry name" value="alpha/beta-Hydrolases"/>
    <property type="match status" value="1"/>
</dbReference>
<evidence type="ECO:0000313" key="3">
    <source>
        <dbReference type="EMBL" id="CAD9555742.1"/>
    </source>
</evidence>
<dbReference type="GO" id="GO:0005829">
    <property type="term" value="C:cytosol"/>
    <property type="evidence" value="ECO:0007669"/>
    <property type="project" value="TreeGrafter"/>
</dbReference>
<dbReference type="Pfam" id="PF07859">
    <property type="entry name" value="Abhydrolase_3"/>
    <property type="match status" value="1"/>
</dbReference>
<dbReference type="GO" id="GO:0019433">
    <property type="term" value="P:triglyceride catabolic process"/>
    <property type="evidence" value="ECO:0007669"/>
    <property type="project" value="TreeGrafter"/>
</dbReference>
<dbReference type="EMBL" id="HBGY01000930">
    <property type="protein sequence ID" value="CAD9555742.1"/>
    <property type="molecule type" value="Transcribed_RNA"/>
</dbReference>
<proteinExistence type="predicted"/>
<dbReference type="PANTHER" id="PTHR23025:SF3">
    <property type="entry name" value="HORMONE-SENSITIVE LIPASE"/>
    <property type="match status" value="1"/>
</dbReference>
<dbReference type="GO" id="GO:0004771">
    <property type="term" value="F:sterol ester esterase activity"/>
    <property type="evidence" value="ECO:0007669"/>
    <property type="project" value="TreeGrafter"/>
</dbReference>
<dbReference type="AlphaFoldDB" id="A0A7S2NSI6"/>
<name>A0A7S2NSI6_9STRA</name>